<reference evidence="1" key="1">
    <citation type="submission" date="2021-01" db="EMBL/GenBank/DDBJ databases">
        <title>Complete genome sequence of Clostridiales bacterium R-7.</title>
        <authorList>
            <person name="Mahoney-Kurpe S.C."/>
            <person name="Palevich N."/>
            <person name="Koike S."/>
            <person name="Moon C.D."/>
            <person name="Attwood G.T."/>
        </authorList>
    </citation>
    <scope>NUCLEOTIDE SEQUENCE</scope>
    <source>
        <strain evidence="1">R-7</strain>
    </source>
</reference>
<dbReference type="Proteomes" id="UP000682782">
    <property type="component" value="Chromosome"/>
</dbReference>
<dbReference type="EMBL" id="CP068393">
    <property type="protein sequence ID" value="QUC65858.1"/>
    <property type="molecule type" value="Genomic_DNA"/>
</dbReference>
<evidence type="ECO:0000313" key="2">
    <source>
        <dbReference type="Proteomes" id="UP000682782"/>
    </source>
</evidence>
<name>A0AC61NJ47_9FIRM</name>
<sequence length="289" mass="30987">MLQWILDILRGAVIGVSNIIPGVSGGTMAVSMGIYDRVIYAVNNLFKQFKKNFKDLLPIIIGVLIGLFAFAALIGTLLGTKSAEIPITRLPTNFAFIGLILGGLPAIYKRVNMKSAKIPGVILFLVFLALVVVLPLLNPPEARTVDHSIGTILLMIPLGAIASSTMVIPGISGSMILMLLGYYNPVINAMNDLRGGDWSSLAILAPYVIGLLVGIVFIAKLMNFLLKKHAALTFSAIFGLVIGSPVALLMQNRECFQIANTGNWIASIACLIIGFAIAWFMSTLDKKEA</sequence>
<organism evidence="1 2">
    <name type="scientific">Aristaeella hokkaidonensis</name>
    <dbReference type="NCBI Taxonomy" id="3046382"/>
    <lineage>
        <taxon>Bacteria</taxon>
        <taxon>Bacillati</taxon>
        <taxon>Bacillota</taxon>
        <taxon>Clostridia</taxon>
        <taxon>Eubacteriales</taxon>
        <taxon>Aristaeellaceae</taxon>
        <taxon>Aristaeella</taxon>
    </lineage>
</organism>
<keyword evidence="2" id="KW-1185">Reference proteome</keyword>
<proteinExistence type="predicted"/>
<accession>A0AC61NJ47</accession>
<gene>
    <name evidence="1" type="ORF">JYE49_08175</name>
</gene>
<protein>
    <submittedName>
        <fullName evidence="1">DUF368 domain-containing protein</fullName>
    </submittedName>
</protein>
<evidence type="ECO:0000313" key="1">
    <source>
        <dbReference type="EMBL" id="QUC65858.1"/>
    </source>
</evidence>